<name>A0A2P4EUH6_9GAMM</name>
<dbReference type="Pfam" id="PF02113">
    <property type="entry name" value="Peptidase_S13"/>
    <property type="match status" value="1"/>
</dbReference>
<evidence type="ECO:0000256" key="3">
    <source>
        <dbReference type="SAM" id="SignalP"/>
    </source>
</evidence>
<evidence type="ECO:0000313" key="4">
    <source>
        <dbReference type="EMBL" id="POB03128.1"/>
    </source>
</evidence>
<gene>
    <name evidence="4" type="primary">dacB</name>
    <name evidence="4" type="ORF">C1949_10540</name>
</gene>
<keyword evidence="4" id="KW-0645">Protease</keyword>
<dbReference type="OrthoDB" id="9802627at2"/>
<protein>
    <submittedName>
        <fullName evidence="4">D-alanyl-D-alanine carboxypeptidase/D-alanyl-D-alanine-endopeptidase</fullName>
    </submittedName>
</protein>
<proteinExistence type="inferred from homology"/>
<dbReference type="SUPFAM" id="SSF56601">
    <property type="entry name" value="beta-lactamase/transpeptidase-like"/>
    <property type="match status" value="1"/>
</dbReference>
<dbReference type="RefSeq" id="WP_104738447.1">
    <property type="nucleotide sequence ID" value="NZ_BMHR01000009.1"/>
</dbReference>
<evidence type="ECO:0000256" key="1">
    <source>
        <dbReference type="ARBA" id="ARBA00006096"/>
    </source>
</evidence>
<accession>A0A2P4EUH6</accession>
<dbReference type="InterPro" id="IPR012338">
    <property type="entry name" value="Beta-lactam/transpept-like"/>
</dbReference>
<dbReference type="NCBIfam" id="TIGR00666">
    <property type="entry name" value="PBP4"/>
    <property type="match status" value="1"/>
</dbReference>
<comment type="similarity">
    <text evidence="1">Belongs to the peptidase S13 family.</text>
</comment>
<reference evidence="4 5" key="1">
    <citation type="submission" date="2018-01" db="EMBL/GenBank/DDBJ databases">
        <title>Draft genome of the type strain Pseudomonas oceani DSM 100277 isolated from the deep water in Okinawa trough, northwestern Pacific Ocean.</title>
        <authorList>
            <person name="Gomila M."/>
            <person name="Mulet M."/>
            <person name="Garcia-Valdes E."/>
            <person name="Lalucat J."/>
        </authorList>
    </citation>
    <scope>NUCLEOTIDE SEQUENCE [LARGE SCALE GENOMIC DNA]</scope>
    <source>
        <strain evidence="4 5">DSM 100277</strain>
    </source>
</reference>
<dbReference type="GO" id="GO:0004185">
    <property type="term" value="F:serine-type carboxypeptidase activity"/>
    <property type="evidence" value="ECO:0007669"/>
    <property type="project" value="InterPro"/>
</dbReference>
<sequence>MSNLFARTLLCLVPTISLLASLPLQAADSGTLPGRVNSALQAAKIPADALSLAVIPLENQGMAQFVNADQPVNPASTMKLVTTYAALEILGPTYHWNTDLFADGDVVDGTLQGDLIFRSGGDPKLTLERMWLMLRDLKAAGIRHINGNLVLQPADMRFPADIPPFIDDSGNQNRPFLVEPDPLLTNLKVFVLSSFAEEGGVRINLEPALPEVKVVNQIALLPAPTRSCPAPDVEYNIQDSGHEAVVTLTGNLHEGCMAQRYLTALTATTYTASTLRTLWAEMGGTIRGDNQIGRAPRSARLVSRSTSPDLVEVVRDINKWSNNTMARQLFLTIGRENRIATDRDDHKAAVRVIDEWLNNKGIRANTLVLENGSGLSRMERLTARDMAQLLAQAWQSPYSAEFIASMPLAAMDGTMRRRLRNTPVAGQAHIKTGSLRNVKAIAGITRDANGQSWAVAAIVNHAAAGGSGQALDLVLQDVYRRAPTDIASASGH</sequence>
<feature type="chain" id="PRO_5015196584" evidence="3">
    <location>
        <begin position="27"/>
        <end position="492"/>
    </location>
</feature>
<evidence type="ECO:0000256" key="2">
    <source>
        <dbReference type="ARBA" id="ARBA00022801"/>
    </source>
</evidence>
<keyword evidence="3" id="KW-0732">Signal</keyword>
<dbReference type="InterPro" id="IPR000667">
    <property type="entry name" value="Peptidase_S13"/>
</dbReference>
<keyword evidence="2" id="KW-0378">Hydrolase</keyword>
<evidence type="ECO:0000313" key="5">
    <source>
        <dbReference type="Proteomes" id="UP000243451"/>
    </source>
</evidence>
<feature type="signal peptide" evidence="3">
    <location>
        <begin position="1"/>
        <end position="26"/>
    </location>
</feature>
<dbReference type="AlphaFoldDB" id="A0A2P4EUH6"/>
<keyword evidence="4" id="KW-0121">Carboxypeptidase</keyword>
<dbReference type="PANTHER" id="PTHR30023">
    <property type="entry name" value="D-ALANYL-D-ALANINE CARBOXYPEPTIDASE"/>
    <property type="match status" value="1"/>
</dbReference>
<dbReference type="Gene3D" id="3.50.80.20">
    <property type="entry name" value="D-Ala-D-Ala carboxypeptidase C, peptidase S13"/>
    <property type="match status" value="1"/>
</dbReference>
<organism evidence="4 5">
    <name type="scientific">Halopseudomonas oceani</name>
    <dbReference type="NCBI Taxonomy" id="1708783"/>
    <lineage>
        <taxon>Bacteria</taxon>
        <taxon>Pseudomonadati</taxon>
        <taxon>Pseudomonadota</taxon>
        <taxon>Gammaproteobacteria</taxon>
        <taxon>Pseudomonadales</taxon>
        <taxon>Pseudomonadaceae</taxon>
        <taxon>Halopseudomonas</taxon>
    </lineage>
</organism>
<dbReference type="Proteomes" id="UP000243451">
    <property type="component" value="Unassembled WGS sequence"/>
</dbReference>
<dbReference type="GO" id="GO:0006508">
    <property type="term" value="P:proteolysis"/>
    <property type="evidence" value="ECO:0007669"/>
    <property type="project" value="InterPro"/>
</dbReference>
<dbReference type="PRINTS" id="PR00922">
    <property type="entry name" value="DADACBPTASE3"/>
</dbReference>
<comment type="caution">
    <text evidence="4">The sequence shown here is derived from an EMBL/GenBank/DDBJ whole genome shotgun (WGS) entry which is preliminary data.</text>
</comment>
<dbReference type="GO" id="GO:0000270">
    <property type="term" value="P:peptidoglycan metabolic process"/>
    <property type="evidence" value="ECO:0007669"/>
    <property type="project" value="TreeGrafter"/>
</dbReference>
<dbReference type="PANTHER" id="PTHR30023:SF0">
    <property type="entry name" value="PENICILLIN-SENSITIVE CARBOXYPEPTIDASE A"/>
    <property type="match status" value="1"/>
</dbReference>
<dbReference type="Gene3D" id="3.40.710.10">
    <property type="entry name" value="DD-peptidase/beta-lactamase superfamily"/>
    <property type="match status" value="1"/>
</dbReference>
<dbReference type="EMBL" id="PPSK01000009">
    <property type="protein sequence ID" value="POB03128.1"/>
    <property type="molecule type" value="Genomic_DNA"/>
</dbReference>
<keyword evidence="5" id="KW-1185">Reference proteome</keyword>